<feature type="compositionally biased region" description="Pro residues" evidence="1">
    <location>
        <begin position="11"/>
        <end position="27"/>
    </location>
</feature>
<dbReference type="EMBL" id="JAQQWN010000005">
    <property type="protein sequence ID" value="KAK8085525.1"/>
    <property type="molecule type" value="Genomic_DNA"/>
</dbReference>
<dbReference type="SUPFAM" id="SSF55961">
    <property type="entry name" value="Bet v1-like"/>
    <property type="match status" value="1"/>
</dbReference>
<comment type="caution">
    <text evidence="2">The sequence shown here is derived from an EMBL/GenBank/DDBJ whole genome shotgun (WGS) entry which is preliminary data.</text>
</comment>
<evidence type="ECO:0000256" key="1">
    <source>
        <dbReference type="SAM" id="MobiDB-lite"/>
    </source>
</evidence>
<dbReference type="GeneID" id="92044171"/>
<name>A0ABR1WPP8_9PEZI</name>
<proteinExistence type="predicted"/>
<sequence>MQCKPGVSPAHPQPWSPSTSPTPPPSTPERHARPNPSQIWAGLQRKVRSAQEFVPLITACTVLAEKAPSGTGNHTITREVVFKSNPDKPVREECVHYAPSRVDFRQQDGSTISNVVSRDGEGELMMTYVFEWRHPEVKEEDESEVEKLRESHWKTAKMAVEGSINTIRRLVKEGEIQ</sequence>
<dbReference type="Proteomes" id="UP001433268">
    <property type="component" value="Unassembled WGS sequence"/>
</dbReference>
<gene>
    <name evidence="2" type="ORF">PG997_006796</name>
</gene>
<evidence type="ECO:0008006" key="4">
    <source>
        <dbReference type="Google" id="ProtNLM"/>
    </source>
</evidence>
<accession>A0ABR1WPP8</accession>
<protein>
    <recommendedName>
        <fullName evidence="4">DUF1857-domain-containing protein</fullName>
    </recommendedName>
</protein>
<reference evidence="2 3" key="1">
    <citation type="submission" date="2023-01" db="EMBL/GenBank/DDBJ databases">
        <title>Analysis of 21 Apiospora genomes using comparative genomics revels a genus with tremendous synthesis potential of carbohydrate active enzymes and secondary metabolites.</title>
        <authorList>
            <person name="Sorensen T."/>
        </authorList>
    </citation>
    <scope>NUCLEOTIDE SEQUENCE [LARGE SCALE GENOMIC DNA]</scope>
    <source>
        <strain evidence="2 3">CBS 114990</strain>
    </source>
</reference>
<dbReference type="InterPro" id="IPR015075">
    <property type="entry name" value="AtaL"/>
</dbReference>
<evidence type="ECO:0000313" key="3">
    <source>
        <dbReference type="Proteomes" id="UP001433268"/>
    </source>
</evidence>
<dbReference type="RefSeq" id="XP_066670034.1">
    <property type="nucleotide sequence ID" value="XM_066811111.1"/>
</dbReference>
<dbReference type="Pfam" id="PF08982">
    <property type="entry name" value="AtaL"/>
    <property type="match status" value="1"/>
</dbReference>
<feature type="region of interest" description="Disordered" evidence="1">
    <location>
        <begin position="1"/>
        <end position="38"/>
    </location>
</feature>
<keyword evidence="3" id="KW-1185">Reference proteome</keyword>
<dbReference type="Gene3D" id="3.30.530.20">
    <property type="match status" value="1"/>
</dbReference>
<evidence type="ECO:0000313" key="2">
    <source>
        <dbReference type="EMBL" id="KAK8085525.1"/>
    </source>
</evidence>
<dbReference type="InterPro" id="IPR023393">
    <property type="entry name" value="START-like_dom_sf"/>
</dbReference>
<organism evidence="2 3">
    <name type="scientific">Apiospora hydei</name>
    <dbReference type="NCBI Taxonomy" id="1337664"/>
    <lineage>
        <taxon>Eukaryota</taxon>
        <taxon>Fungi</taxon>
        <taxon>Dikarya</taxon>
        <taxon>Ascomycota</taxon>
        <taxon>Pezizomycotina</taxon>
        <taxon>Sordariomycetes</taxon>
        <taxon>Xylariomycetidae</taxon>
        <taxon>Amphisphaeriales</taxon>
        <taxon>Apiosporaceae</taxon>
        <taxon>Apiospora</taxon>
    </lineage>
</organism>